<dbReference type="PRINTS" id="PR01537">
    <property type="entry name" value="INTRLKN1R1F"/>
</dbReference>
<feature type="domain" description="Ig-like" evidence="18">
    <location>
        <begin position="238"/>
        <end position="342"/>
    </location>
</feature>
<dbReference type="FunFam" id="2.60.40.10:FF:000284">
    <property type="entry name" value="interleukin-1 receptor accessory protein-like 1"/>
    <property type="match status" value="1"/>
</dbReference>
<evidence type="ECO:0000256" key="9">
    <source>
        <dbReference type="ARBA" id="ARBA00023136"/>
    </source>
</evidence>
<dbReference type="FunFam" id="3.40.50.10140:FF:000002">
    <property type="entry name" value="Interleukin 1 receptor accessory protein"/>
    <property type="match status" value="1"/>
</dbReference>
<keyword evidence="6" id="KW-0378">Hydrolase</keyword>
<evidence type="ECO:0000256" key="13">
    <source>
        <dbReference type="ARBA" id="ARBA00023198"/>
    </source>
</evidence>
<evidence type="ECO:0000256" key="7">
    <source>
        <dbReference type="ARBA" id="ARBA00022989"/>
    </source>
</evidence>
<evidence type="ECO:0000256" key="16">
    <source>
        <dbReference type="SAM" id="SignalP"/>
    </source>
</evidence>
<dbReference type="EMBL" id="JAHDVG010000463">
    <property type="protein sequence ID" value="KAH1185943.1"/>
    <property type="molecule type" value="Genomic_DNA"/>
</dbReference>
<sequence>MFTFCWILLLFIKGAEVREFNLTGCLHKEPERIYHAITDEEFILECVLPSQHRIHMYNNSFLYKSNVLWFWQQKDGEPLKIISSKSTNPTQEGNALWFRPIGINASGVYICMIREEIPCLSNVIKVQAKNNTNCSDNGRNELSLLIEEGHSISCPGIHCYNHLQRSPVTWYKNGIRVMFKEIRSSLKLKDDTIYLRRTYEQDAGIYVCDYILFDNSIQWTMRRVVRVKIIARNTLHSPNILSPSGMKTLEVEIGKPLKIECKVFFGFESNFLPMITWYRDNKESKSEPLLQKPTRIRVEELEGKSFVHVATLREVTERDLNSNLICFAQNSVGNSTGVLKLKRKERALFIFILYGAIAVLVGLLLGSAFVYQHWIEIVLMYRNYLAKDETIGDRKEFDAFVSYAKQDSFERDSTFLNEEQFALEVLPEVLENKYGYKLCLLERDILPGGAYTDDIVTAIQQSRRAIIILSPGYVNGPSIFELQAAVNCALEDNMLKLILIKYKSFQEPESLPPIVKKALKILPVVTWKSSNSPNKQFWKYMRYHMPVKNTRGLGKNSVKFFFHRLFSMVINSRKATGRSQQTKK</sequence>
<dbReference type="GO" id="GO:0004908">
    <property type="term" value="F:interleukin-1 receptor activity"/>
    <property type="evidence" value="ECO:0007669"/>
    <property type="project" value="InterPro"/>
</dbReference>
<feature type="domain" description="Ig-like" evidence="18">
    <location>
        <begin position="118"/>
        <end position="208"/>
    </location>
</feature>
<keyword evidence="3 15" id="KW-0812">Transmembrane</keyword>
<dbReference type="InterPro" id="IPR015621">
    <property type="entry name" value="IL-1_rcpt_fam"/>
</dbReference>
<feature type="signal peptide" evidence="16">
    <location>
        <begin position="1"/>
        <end position="17"/>
    </location>
</feature>
<keyword evidence="8" id="KW-0520">NAD</keyword>
<dbReference type="PROSITE" id="PS50835">
    <property type="entry name" value="IG_LIKE"/>
    <property type="match status" value="2"/>
</dbReference>
<gene>
    <name evidence="19" type="ORF">KIL84_018692</name>
</gene>
<dbReference type="GO" id="GO:0006954">
    <property type="term" value="P:inflammatory response"/>
    <property type="evidence" value="ECO:0007669"/>
    <property type="project" value="UniProtKB-KW"/>
</dbReference>
<keyword evidence="4 16" id="KW-0732">Signal</keyword>
<evidence type="ECO:0000259" key="17">
    <source>
        <dbReference type="PROSITE" id="PS50104"/>
    </source>
</evidence>
<feature type="chain" id="PRO_5038650618" description="Interleukin-18 receptor accessory protein" evidence="16">
    <location>
        <begin position="18"/>
        <end position="584"/>
    </location>
</feature>
<evidence type="ECO:0000256" key="8">
    <source>
        <dbReference type="ARBA" id="ARBA00023027"/>
    </source>
</evidence>
<dbReference type="InterPro" id="IPR007110">
    <property type="entry name" value="Ig-like_dom"/>
</dbReference>
<evidence type="ECO:0000256" key="2">
    <source>
        <dbReference type="ARBA" id="ARBA00009752"/>
    </source>
</evidence>
<dbReference type="Proteomes" id="UP000827986">
    <property type="component" value="Unassembled WGS sequence"/>
</dbReference>
<reference evidence="19" key="1">
    <citation type="submission" date="2021-09" db="EMBL/GenBank/DDBJ databases">
        <title>The genome of Mauremys mutica provides insights into the evolution of semi-aquatic lifestyle.</title>
        <authorList>
            <person name="Gong S."/>
            <person name="Gao Y."/>
        </authorList>
    </citation>
    <scope>NUCLEOTIDE SEQUENCE</scope>
    <source>
        <strain evidence="19">MM-2020</strain>
        <tissue evidence="19">Muscle</tissue>
    </source>
</reference>
<dbReference type="InterPro" id="IPR004074">
    <property type="entry name" value="IL-1_rcpt_I/II-typ"/>
</dbReference>
<dbReference type="GO" id="GO:0016787">
    <property type="term" value="F:hydrolase activity"/>
    <property type="evidence" value="ECO:0007669"/>
    <property type="project" value="UniProtKB-KW"/>
</dbReference>
<dbReference type="InterPro" id="IPR036179">
    <property type="entry name" value="Ig-like_dom_sf"/>
</dbReference>
<evidence type="ECO:0000256" key="5">
    <source>
        <dbReference type="ARBA" id="ARBA00022737"/>
    </source>
</evidence>
<comment type="caution">
    <text evidence="19">The sequence shown here is derived from an EMBL/GenBank/DDBJ whole genome shotgun (WGS) entry which is preliminary data.</text>
</comment>
<dbReference type="Gene3D" id="3.40.50.10140">
    <property type="entry name" value="Toll/interleukin-1 receptor homology (TIR) domain"/>
    <property type="match status" value="1"/>
</dbReference>
<keyword evidence="10" id="KW-1015">Disulfide bond</keyword>
<dbReference type="SMART" id="SM00409">
    <property type="entry name" value="IG"/>
    <property type="match status" value="3"/>
</dbReference>
<evidence type="ECO:0000313" key="19">
    <source>
        <dbReference type="EMBL" id="KAH1185943.1"/>
    </source>
</evidence>
<evidence type="ECO:0000256" key="4">
    <source>
        <dbReference type="ARBA" id="ARBA00022729"/>
    </source>
</evidence>
<dbReference type="GO" id="GO:0016020">
    <property type="term" value="C:membrane"/>
    <property type="evidence" value="ECO:0007669"/>
    <property type="project" value="UniProtKB-SubCell"/>
</dbReference>
<dbReference type="FunFam" id="2.60.40.10:FF:001504">
    <property type="entry name" value="Interleukin 18 receptor accessory protein"/>
    <property type="match status" value="1"/>
</dbReference>
<evidence type="ECO:0008006" key="21">
    <source>
        <dbReference type="Google" id="ProtNLM"/>
    </source>
</evidence>
<keyword evidence="9 15" id="KW-0472">Membrane</keyword>
<keyword evidence="20" id="KW-1185">Reference proteome</keyword>
<dbReference type="PRINTS" id="PR01536">
    <property type="entry name" value="INTRLKN1R12F"/>
</dbReference>
<dbReference type="InterPro" id="IPR000157">
    <property type="entry name" value="TIR_dom"/>
</dbReference>
<dbReference type="SUPFAM" id="SSF48726">
    <property type="entry name" value="Immunoglobulin"/>
    <property type="match status" value="2"/>
</dbReference>
<accession>A0A9D3XTP9</accession>
<evidence type="ECO:0000256" key="3">
    <source>
        <dbReference type="ARBA" id="ARBA00022692"/>
    </source>
</evidence>
<feature type="domain" description="TIR" evidence="17">
    <location>
        <begin position="395"/>
        <end position="545"/>
    </location>
</feature>
<evidence type="ECO:0000256" key="14">
    <source>
        <dbReference type="ARBA" id="ARBA00023319"/>
    </source>
</evidence>
<name>A0A9D3XTP9_9SAUR</name>
<evidence type="ECO:0000256" key="11">
    <source>
        <dbReference type="ARBA" id="ARBA00023170"/>
    </source>
</evidence>
<evidence type="ECO:0000256" key="1">
    <source>
        <dbReference type="ARBA" id="ARBA00004479"/>
    </source>
</evidence>
<keyword evidence="11" id="KW-0675">Receptor</keyword>
<protein>
    <recommendedName>
        <fullName evidence="21">Interleukin-18 receptor accessory protein</fullName>
    </recommendedName>
</protein>
<keyword evidence="14" id="KW-0393">Immunoglobulin domain</keyword>
<dbReference type="SUPFAM" id="SSF52200">
    <property type="entry name" value="Toll/Interleukin receptor TIR domain"/>
    <property type="match status" value="1"/>
</dbReference>
<keyword evidence="12" id="KW-0325">Glycoprotein</keyword>
<keyword evidence="5" id="KW-0677">Repeat</keyword>
<dbReference type="PROSITE" id="PS50104">
    <property type="entry name" value="TIR"/>
    <property type="match status" value="1"/>
</dbReference>
<organism evidence="19 20">
    <name type="scientific">Mauremys mutica</name>
    <name type="common">yellowpond turtle</name>
    <dbReference type="NCBI Taxonomy" id="74926"/>
    <lineage>
        <taxon>Eukaryota</taxon>
        <taxon>Metazoa</taxon>
        <taxon>Chordata</taxon>
        <taxon>Craniata</taxon>
        <taxon>Vertebrata</taxon>
        <taxon>Euteleostomi</taxon>
        <taxon>Archelosauria</taxon>
        <taxon>Testudinata</taxon>
        <taxon>Testudines</taxon>
        <taxon>Cryptodira</taxon>
        <taxon>Durocryptodira</taxon>
        <taxon>Testudinoidea</taxon>
        <taxon>Geoemydidae</taxon>
        <taxon>Geoemydinae</taxon>
        <taxon>Mauremys</taxon>
    </lineage>
</organism>
<dbReference type="InterPro" id="IPR013783">
    <property type="entry name" value="Ig-like_fold"/>
</dbReference>
<feature type="transmembrane region" description="Helical" evidence="15">
    <location>
        <begin position="348"/>
        <end position="371"/>
    </location>
</feature>
<dbReference type="InterPro" id="IPR003599">
    <property type="entry name" value="Ig_sub"/>
</dbReference>
<dbReference type="Pfam" id="PF18452">
    <property type="entry name" value="Ig_6"/>
    <property type="match status" value="1"/>
</dbReference>
<evidence type="ECO:0000256" key="15">
    <source>
        <dbReference type="SAM" id="Phobius"/>
    </source>
</evidence>
<dbReference type="SMART" id="SM00255">
    <property type="entry name" value="TIR"/>
    <property type="match status" value="1"/>
</dbReference>
<dbReference type="Gene3D" id="2.60.40.10">
    <property type="entry name" value="Immunoglobulins"/>
    <property type="match status" value="3"/>
</dbReference>
<evidence type="ECO:0000313" key="20">
    <source>
        <dbReference type="Proteomes" id="UP000827986"/>
    </source>
</evidence>
<dbReference type="InterPro" id="IPR035897">
    <property type="entry name" value="Toll_tir_struct_dom_sf"/>
</dbReference>
<dbReference type="GO" id="GO:0042008">
    <property type="term" value="F:interleukin-18 receptor activity"/>
    <property type="evidence" value="ECO:0007669"/>
    <property type="project" value="TreeGrafter"/>
</dbReference>
<evidence type="ECO:0000256" key="10">
    <source>
        <dbReference type="ARBA" id="ARBA00023157"/>
    </source>
</evidence>
<evidence type="ECO:0000256" key="12">
    <source>
        <dbReference type="ARBA" id="ARBA00023180"/>
    </source>
</evidence>
<evidence type="ECO:0000256" key="6">
    <source>
        <dbReference type="ARBA" id="ARBA00022801"/>
    </source>
</evidence>
<comment type="subcellular location">
    <subcellularLocation>
        <location evidence="1">Membrane</location>
        <topology evidence="1">Single-pass type I membrane protein</topology>
    </subcellularLocation>
</comment>
<dbReference type="PANTHER" id="PTHR11890:SF23">
    <property type="entry name" value="INTERLEUKIN-18 RECEPTOR ACCESSORY PROTEIN"/>
    <property type="match status" value="1"/>
</dbReference>
<dbReference type="Pfam" id="PF01582">
    <property type="entry name" value="TIR"/>
    <property type="match status" value="1"/>
</dbReference>
<dbReference type="AlphaFoldDB" id="A0A9D3XTP9"/>
<proteinExistence type="inferred from homology"/>
<dbReference type="PANTHER" id="PTHR11890">
    <property type="entry name" value="INTERLEUKIN-1 RECEPTOR FAMILY MEMBER"/>
    <property type="match status" value="1"/>
</dbReference>
<keyword evidence="7 15" id="KW-1133">Transmembrane helix</keyword>
<comment type="similarity">
    <text evidence="2">Belongs to the interleukin-1 receptor family.</text>
</comment>
<dbReference type="InterPro" id="IPR041416">
    <property type="entry name" value="IL-1RAcP-like_ig"/>
</dbReference>
<evidence type="ECO:0000259" key="18">
    <source>
        <dbReference type="PROSITE" id="PS50835"/>
    </source>
</evidence>
<keyword evidence="13" id="KW-0395">Inflammatory response</keyword>